<dbReference type="PANTHER" id="PTHR11306">
    <property type="entry name" value="NIEMANN PICK TYPE C2 PROTEIN NPC2-RELATED"/>
    <property type="match status" value="1"/>
</dbReference>
<dbReference type="InterPro" id="IPR033916">
    <property type="entry name" value="ML_Npc2-like"/>
</dbReference>
<dbReference type="CDD" id="cd00916">
    <property type="entry name" value="Npc2_like"/>
    <property type="match status" value="1"/>
</dbReference>
<evidence type="ECO:0000256" key="6">
    <source>
        <dbReference type="SAM" id="SignalP"/>
    </source>
</evidence>
<reference evidence="9" key="1">
    <citation type="submission" date="2025-08" db="UniProtKB">
        <authorList>
            <consortium name="RefSeq"/>
        </authorList>
    </citation>
    <scope>IDENTIFICATION</scope>
</reference>
<feature type="domain" description="MD-2-related lipid-recognition" evidence="7">
    <location>
        <begin position="23"/>
        <end position="143"/>
    </location>
</feature>
<comment type="subcellular location">
    <subcellularLocation>
        <location evidence="1">Secreted</location>
    </subcellularLocation>
</comment>
<evidence type="ECO:0000256" key="1">
    <source>
        <dbReference type="ARBA" id="ARBA00004613"/>
    </source>
</evidence>
<evidence type="ECO:0000256" key="5">
    <source>
        <dbReference type="ARBA" id="ARBA00023157"/>
    </source>
</evidence>
<evidence type="ECO:0000259" key="7">
    <source>
        <dbReference type="SMART" id="SM00737"/>
    </source>
</evidence>
<dbReference type="RefSeq" id="XP_012937693.1">
    <property type="nucleotide sequence ID" value="XM_013082239.2"/>
</dbReference>
<gene>
    <name evidence="9" type="primary">LOC106011707</name>
</gene>
<evidence type="ECO:0000313" key="9">
    <source>
        <dbReference type="RefSeq" id="XP_012937693.1"/>
    </source>
</evidence>
<feature type="chain" id="PRO_5045784810" evidence="6">
    <location>
        <begin position="19"/>
        <end position="146"/>
    </location>
</feature>
<dbReference type="GeneID" id="106011707"/>
<keyword evidence="4 6" id="KW-0732">Signal</keyword>
<name>A0ABM0ZZF5_APLCA</name>
<comment type="similarity">
    <text evidence="2">Belongs to the NPC2 family.</text>
</comment>
<proteinExistence type="inferred from homology"/>
<evidence type="ECO:0000313" key="8">
    <source>
        <dbReference type="Proteomes" id="UP000694888"/>
    </source>
</evidence>
<organism evidence="8 9">
    <name type="scientific">Aplysia californica</name>
    <name type="common">California sea hare</name>
    <dbReference type="NCBI Taxonomy" id="6500"/>
    <lineage>
        <taxon>Eukaryota</taxon>
        <taxon>Metazoa</taxon>
        <taxon>Spiralia</taxon>
        <taxon>Lophotrochozoa</taxon>
        <taxon>Mollusca</taxon>
        <taxon>Gastropoda</taxon>
        <taxon>Heterobranchia</taxon>
        <taxon>Euthyneura</taxon>
        <taxon>Tectipleura</taxon>
        <taxon>Aplysiida</taxon>
        <taxon>Aplysioidea</taxon>
        <taxon>Aplysiidae</taxon>
        <taxon>Aplysia</taxon>
    </lineage>
</organism>
<feature type="signal peptide" evidence="6">
    <location>
        <begin position="1"/>
        <end position="18"/>
    </location>
</feature>
<dbReference type="SMART" id="SM00737">
    <property type="entry name" value="ML"/>
    <property type="match status" value="1"/>
</dbReference>
<accession>A0ABM0ZZF5</accession>
<evidence type="ECO:0000256" key="3">
    <source>
        <dbReference type="ARBA" id="ARBA00022525"/>
    </source>
</evidence>
<dbReference type="Pfam" id="PF02221">
    <property type="entry name" value="E1_DerP2_DerF2"/>
    <property type="match status" value="1"/>
</dbReference>
<sequence length="146" mass="15695">MMSPVFVFLAVACVATLADNVPFKDCGSKLAAINSVDVTPCPQIPCKFERGKNVTISMKLTPNSAVSKAKTKVYGVIAGVEIPFPLADENACHDMTCPLVSGTAVTYGNYVNVLKAYPPTNVYVKWELQTETGDMITCFTIPVQIV</sequence>
<dbReference type="InterPro" id="IPR039670">
    <property type="entry name" value="NPC2-like"/>
</dbReference>
<dbReference type="InterPro" id="IPR014756">
    <property type="entry name" value="Ig_E-set"/>
</dbReference>
<evidence type="ECO:0000256" key="2">
    <source>
        <dbReference type="ARBA" id="ARBA00006370"/>
    </source>
</evidence>
<keyword evidence="3" id="KW-0964">Secreted</keyword>
<dbReference type="InterPro" id="IPR003172">
    <property type="entry name" value="ML_dom"/>
</dbReference>
<dbReference type="Proteomes" id="UP000694888">
    <property type="component" value="Unplaced"/>
</dbReference>
<evidence type="ECO:0000256" key="4">
    <source>
        <dbReference type="ARBA" id="ARBA00022729"/>
    </source>
</evidence>
<keyword evidence="5" id="KW-1015">Disulfide bond</keyword>
<dbReference type="PANTHER" id="PTHR11306:SF68">
    <property type="entry name" value="NPC INTRACELLULAR CHOLESTEROL TRANSPORTER 2"/>
    <property type="match status" value="1"/>
</dbReference>
<protein>
    <submittedName>
        <fullName evidence="9">NPC intracellular cholesterol transporter 2</fullName>
    </submittedName>
</protein>
<keyword evidence="8" id="KW-1185">Reference proteome</keyword>
<dbReference type="SUPFAM" id="SSF81296">
    <property type="entry name" value="E set domains"/>
    <property type="match status" value="1"/>
</dbReference>
<dbReference type="Gene3D" id="2.60.40.770">
    <property type="match status" value="1"/>
</dbReference>